<evidence type="ECO:0000256" key="1">
    <source>
        <dbReference type="ARBA" id="ARBA00022723"/>
    </source>
</evidence>
<evidence type="ECO:0000256" key="3">
    <source>
        <dbReference type="ARBA" id="ARBA00023014"/>
    </source>
</evidence>
<sequence>MAKVNKVTIEKNRCKGCGLCVNTCPKKVLALTKEINDKGYFFSYPENQPACIGCRFCAFMCPEVAITVEQEDAA</sequence>
<dbReference type="SUPFAM" id="SSF54862">
    <property type="entry name" value="4Fe-4S ferredoxins"/>
    <property type="match status" value="1"/>
</dbReference>
<feature type="domain" description="4Fe-4S ferredoxin-type" evidence="4">
    <location>
        <begin position="5"/>
        <end position="34"/>
    </location>
</feature>
<dbReference type="Gene3D" id="3.30.70.20">
    <property type="match status" value="1"/>
</dbReference>
<organism evidence="5 6">
    <name type="scientific">candidate division WOR-3 bacterium</name>
    <dbReference type="NCBI Taxonomy" id="2052148"/>
    <lineage>
        <taxon>Bacteria</taxon>
        <taxon>Bacteria division WOR-3</taxon>
    </lineage>
</organism>
<feature type="domain" description="4Fe-4S ferredoxin-type" evidence="4">
    <location>
        <begin position="42"/>
        <end position="71"/>
    </location>
</feature>
<reference evidence="5" key="1">
    <citation type="submission" date="2019-03" db="EMBL/GenBank/DDBJ databases">
        <title>Lake Tanganyika Metagenome-Assembled Genomes (MAGs).</title>
        <authorList>
            <person name="Tran P."/>
        </authorList>
    </citation>
    <scope>NUCLEOTIDE SEQUENCE</scope>
    <source>
        <strain evidence="5">K_DeepCast_150m_m2_040</strain>
    </source>
</reference>
<dbReference type="Proteomes" id="UP000779900">
    <property type="component" value="Unassembled WGS sequence"/>
</dbReference>
<keyword evidence="2" id="KW-0408">Iron</keyword>
<dbReference type="InterPro" id="IPR017900">
    <property type="entry name" value="4Fe4S_Fe_S_CS"/>
</dbReference>
<evidence type="ECO:0000313" key="5">
    <source>
        <dbReference type="EMBL" id="MBM3330617.1"/>
    </source>
</evidence>
<evidence type="ECO:0000259" key="4">
    <source>
        <dbReference type="PROSITE" id="PS51379"/>
    </source>
</evidence>
<comment type="caution">
    <text evidence="5">The sequence shown here is derived from an EMBL/GenBank/DDBJ whole genome shotgun (WGS) entry which is preliminary data.</text>
</comment>
<dbReference type="InterPro" id="IPR017896">
    <property type="entry name" value="4Fe4S_Fe-S-bd"/>
</dbReference>
<gene>
    <name evidence="5" type="ORF">FJY68_02040</name>
</gene>
<dbReference type="EMBL" id="VGIR01000007">
    <property type="protein sequence ID" value="MBM3330617.1"/>
    <property type="molecule type" value="Genomic_DNA"/>
</dbReference>
<evidence type="ECO:0000313" key="6">
    <source>
        <dbReference type="Proteomes" id="UP000779900"/>
    </source>
</evidence>
<protein>
    <submittedName>
        <fullName evidence="5">Ferredoxin family protein</fullName>
    </submittedName>
</protein>
<dbReference type="PANTHER" id="PTHR43122">
    <property type="entry name" value="FERREDOXIN SUBUNIT OF PYRUVATE:FLAVODOXIN OXIDOREDUCTASE-RELATED"/>
    <property type="match status" value="1"/>
</dbReference>
<keyword evidence="3" id="KW-0411">Iron-sulfur</keyword>
<name>A0A937XCD8_UNCW3</name>
<dbReference type="Gene3D" id="3.30.70.3270">
    <property type="match status" value="1"/>
</dbReference>
<keyword evidence="1" id="KW-0479">Metal-binding</keyword>
<dbReference type="AlphaFoldDB" id="A0A937XCD8"/>
<dbReference type="PANTHER" id="PTHR43122:SF2">
    <property type="entry name" value="FERREDOXIN SUBUNIT OF PYRUVATE:FLAVODOXIN OXIDOREDUCTASE"/>
    <property type="match status" value="1"/>
</dbReference>
<evidence type="ECO:0000256" key="2">
    <source>
        <dbReference type="ARBA" id="ARBA00023004"/>
    </source>
</evidence>
<dbReference type="Pfam" id="PF12837">
    <property type="entry name" value="Fer4_6"/>
    <property type="match status" value="1"/>
</dbReference>
<dbReference type="PROSITE" id="PS00198">
    <property type="entry name" value="4FE4S_FER_1"/>
    <property type="match status" value="2"/>
</dbReference>
<dbReference type="GO" id="GO:0046872">
    <property type="term" value="F:metal ion binding"/>
    <property type="evidence" value="ECO:0007669"/>
    <property type="project" value="UniProtKB-KW"/>
</dbReference>
<dbReference type="GO" id="GO:0051536">
    <property type="term" value="F:iron-sulfur cluster binding"/>
    <property type="evidence" value="ECO:0007669"/>
    <property type="project" value="UniProtKB-KW"/>
</dbReference>
<dbReference type="PROSITE" id="PS51379">
    <property type="entry name" value="4FE4S_FER_2"/>
    <property type="match status" value="2"/>
</dbReference>
<accession>A0A937XCD8</accession>
<proteinExistence type="predicted"/>